<reference evidence="1 2" key="1">
    <citation type="submission" date="2015-06" db="EMBL/GenBank/DDBJ databases">
        <title>Expansion of signal transduction pathways in fungi by whole-genome duplication.</title>
        <authorList>
            <consortium name="DOE Joint Genome Institute"/>
            <person name="Corrochano L.M."/>
            <person name="Kuo A."/>
            <person name="Marcet-Houben M."/>
            <person name="Polaino S."/>
            <person name="Salamov A."/>
            <person name="Villalobos J.M."/>
            <person name="Alvarez M.I."/>
            <person name="Avalos J."/>
            <person name="Benito E.P."/>
            <person name="Benoit I."/>
            <person name="Burger G."/>
            <person name="Camino L.P."/>
            <person name="Canovas D."/>
            <person name="Cerda-Olmedo E."/>
            <person name="Cheng J.-F."/>
            <person name="Dominguez A."/>
            <person name="Elias M."/>
            <person name="Eslava A.P."/>
            <person name="Glaser F."/>
            <person name="Grimwood J."/>
            <person name="Gutierrez G."/>
            <person name="Heitman J."/>
            <person name="Henrissat B."/>
            <person name="Iturriaga E.A."/>
            <person name="Lang B.F."/>
            <person name="Lavin J.L."/>
            <person name="Lee S."/>
            <person name="Li W."/>
            <person name="Lindquist E."/>
            <person name="Lopez-Garcia S."/>
            <person name="Luque E.M."/>
            <person name="Marcos A.T."/>
            <person name="Martin J."/>
            <person name="Mccluskey K."/>
            <person name="Medina H.R."/>
            <person name="Miralles-Duran A."/>
            <person name="Miyazaki A."/>
            <person name="Munoz-Torres E."/>
            <person name="Oguiza J.A."/>
            <person name="Ohm R."/>
            <person name="Olmedo M."/>
            <person name="Orejas M."/>
            <person name="Ortiz-Castellanos L."/>
            <person name="Pisabarro A.G."/>
            <person name="Rodriguez-Romero J."/>
            <person name="Ruiz-Herrera J."/>
            <person name="Ruiz-Vazquez R."/>
            <person name="Sanz C."/>
            <person name="Schackwitz W."/>
            <person name="Schmutz J."/>
            <person name="Shahriari M."/>
            <person name="Shelest E."/>
            <person name="Silva-Franco F."/>
            <person name="Soanes D."/>
            <person name="Syed K."/>
            <person name="Tagua V.G."/>
            <person name="Talbot N.J."/>
            <person name="Thon M."/>
            <person name="De Vries R.P."/>
            <person name="Wiebenga A."/>
            <person name="Yadav J.S."/>
            <person name="Braun E.L."/>
            <person name="Baker S."/>
            <person name="Garre V."/>
            <person name="Horwitz B."/>
            <person name="Torres-Martinez S."/>
            <person name="Idnurm A."/>
            <person name="Herrera-Estrella A."/>
            <person name="Gabaldon T."/>
            <person name="Grigoriev I.V."/>
        </authorList>
    </citation>
    <scope>NUCLEOTIDE SEQUENCE [LARGE SCALE GENOMIC DNA]</scope>
    <source>
        <strain evidence="1 2">CBS 277.49</strain>
    </source>
</reference>
<dbReference type="Proteomes" id="UP000077051">
    <property type="component" value="Unassembled WGS sequence"/>
</dbReference>
<evidence type="ECO:0000313" key="2">
    <source>
        <dbReference type="Proteomes" id="UP000077051"/>
    </source>
</evidence>
<evidence type="ECO:0000313" key="1">
    <source>
        <dbReference type="EMBL" id="OAD07804.1"/>
    </source>
</evidence>
<protein>
    <recommendedName>
        <fullName evidence="3">Glutaredoxin domain-containing protein</fullName>
    </recommendedName>
</protein>
<keyword evidence="2" id="KW-1185">Reference proteome</keyword>
<dbReference type="OrthoDB" id="2114940at2759"/>
<dbReference type="AlphaFoldDB" id="A0A168PJ56"/>
<proteinExistence type="predicted"/>
<accession>A0A168PJ56</accession>
<sequence length="122" mass="14060">MGLFSWFGSKDNTAQDVDASIPEKNQCYHIEGFLTCSYFTNAVRIGDKLTAKYPNVKVDVSAYIKEQWSERSKELQQEFKTNQRTSPFIYEGCDLQNQQLIGGYTDFAKRAKETYKMSVPMD</sequence>
<gene>
    <name evidence="1" type="ORF">MUCCIDRAFT_104744</name>
</gene>
<name>A0A168PJ56_MUCCL</name>
<dbReference type="EMBL" id="AMYB01000001">
    <property type="protein sequence ID" value="OAD07804.1"/>
    <property type="molecule type" value="Genomic_DNA"/>
</dbReference>
<dbReference type="Gene3D" id="3.40.30.10">
    <property type="entry name" value="Glutaredoxin"/>
    <property type="match status" value="1"/>
</dbReference>
<dbReference type="VEuPathDB" id="FungiDB:MUCCIDRAFT_104744"/>
<comment type="caution">
    <text evidence="1">The sequence shown here is derived from an EMBL/GenBank/DDBJ whole genome shotgun (WGS) entry which is preliminary data.</text>
</comment>
<evidence type="ECO:0008006" key="3">
    <source>
        <dbReference type="Google" id="ProtNLM"/>
    </source>
</evidence>
<organism evidence="1 2">
    <name type="scientific">Mucor lusitanicus CBS 277.49</name>
    <dbReference type="NCBI Taxonomy" id="747725"/>
    <lineage>
        <taxon>Eukaryota</taxon>
        <taxon>Fungi</taxon>
        <taxon>Fungi incertae sedis</taxon>
        <taxon>Mucoromycota</taxon>
        <taxon>Mucoromycotina</taxon>
        <taxon>Mucoromycetes</taxon>
        <taxon>Mucorales</taxon>
        <taxon>Mucorineae</taxon>
        <taxon>Mucoraceae</taxon>
        <taxon>Mucor</taxon>
    </lineage>
</organism>